<gene>
    <name evidence="2" type="ORF">HMPREF3229_01339</name>
</gene>
<evidence type="ECO:0000256" key="1">
    <source>
        <dbReference type="SAM" id="Phobius"/>
    </source>
</evidence>
<dbReference type="RefSeq" id="WP_060800399.1">
    <property type="nucleotide sequence ID" value="NZ_KQ957101.1"/>
</dbReference>
<dbReference type="Pfam" id="PF11457">
    <property type="entry name" value="DUF3021"/>
    <property type="match status" value="1"/>
</dbReference>
<dbReference type="InterPro" id="IPR021560">
    <property type="entry name" value="DUF3021"/>
</dbReference>
<comment type="caution">
    <text evidence="2">The sequence shown here is derived from an EMBL/GenBank/DDBJ whole genome shotgun (WGS) entry which is preliminary data.</text>
</comment>
<sequence>MKKIISQIINGILICEFVLLVISIFMSYIFLDGGFTLANPDLIESSASVFSASLSSICLTGLLGIVFSLASLVWKEEKFSILKRTIIHFFLTAFTISFVGYKLFWFQRSLQSLSIFFATYFLIYLAIWFIEYAIYKRDISRLNAKIKNNI</sequence>
<name>A0A133PMB2_9FIRM</name>
<keyword evidence="1" id="KW-0472">Membrane</keyword>
<keyword evidence="1" id="KW-1133">Transmembrane helix</keyword>
<feature type="transmembrane region" description="Helical" evidence="1">
    <location>
        <begin position="86"/>
        <end position="106"/>
    </location>
</feature>
<accession>A0A133PMB2</accession>
<evidence type="ECO:0000313" key="3">
    <source>
        <dbReference type="Proteomes" id="UP000070174"/>
    </source>
</evidence>
<organism evidence="2">
    <name type="scientific">Peptoniphilus harei</name>
    <dbReference type="NCBI Taxonomy" id="54005"/>
    <lineage>
        <taxon>Bacteria</taxon>
        <taxon>Bacillati</taxon>
        <taxon>Bacillota</taxon>
        <taxon>Tissierellia</taxon>
        <taxon>Tissierellales</taxon>
        <taxon>Peptoniphilaceae</taxon>
        <taxon>Peptoniphilus</taxon>
    </lineage>
</organism>
<feature type="transmembrane region" description="Helical" evidence="1">
    <location>
        <begin position="112"/>
        <end position="135"/>
    </location>
</feature>
<dbReference type="PATRIC" id="fig|54005.3.peg.1323"/>
<dbReference type="EMBL" id="LRQE01000034">
    <property type="protein sequence ID" value="KXA29713.1"/>
    <property type="molecule type" value="Genomic_DNA"/>
</dbReference>
<proteinExistence type="predicted"/>
<reference evidence="2 3" key="1">
    <citation type="submission" date="2016-01" db="EMBL/GenBank/DDBJ databases">
        <authorList>
            <person name="Oliw E.H."/>
        </authorList>
    </citation>
    <scope>NUCLEOTIDE SEQUENCE [LARGE SCALE GENOMIC DNA]</scope>
    <source>
        <strain evidence="2 3">CMW7756A</strain>
    </source>
</reference>
<evidence type="ECO:0008006" key="4">
    <source>
        <dbReference type="Google" id="ProtNLM"/>
    </source>
</evidence>
<keyword evidence="1" id="KW-0812">Transmembrane</keyword>
<evidence type="ECO:0000313" key="2">
    <source>
        <dbReference type="EMBL" id="KXA29713.1"/>
    </source>
</evidence>
<dbReference type="Proteomes" id="UP000070174">
    <property type="component" value="Unassembled WGS sequence"/>
</dbReference>
<protein>
    <recommendedName>
        <fullName evidence="4">DUF3021 domain-containing protein</fullName>
    </recommendedName>
</protein>
<feature type="transmembrane region" description="Helical" evidence="1">
    <location>
        <begin position="12"/>
        <end position="31"/>
    </location>
</feature>
<feature type="transmembrane region" description="Helical" evidence="1">
    <location>
        <begin position="51"/>
        <end position="74"/>
    </location>
</feature>
<dbReference type="AlphaFoldDB" id="A0A133PMB2"/>